<accession>B7BGW8</accession>
<dbReference type="EMBL" id="ABYH01000427">
    <property type="protein sequence ID" value="EEC94301.1"/>
    <property type="molecule type" value="Genomic_DNA"/>
</dbReference>
<keyword evidence="1" id="KW-1133">Transmembrane helix</keyword>
<reference evidence="2 3" key="2">
    <citation type="submission" date="2008-10" db="EMBL/GenBank/DDBJ databases">
        <authorList>
            <person name="Fulton L."/>
            <person name="Clifton S."/>
            <person name="Fulton B."/>
            <person name="Xu J."/>
            <person name="Minx P."/>
            <person name="Pepin K.H."/>
            <person name="Johnson M."/>
            <person name="Bhonagiri V."/>
            <person name="Nash W.E."/>
            <person name="Mardis E.R."/>
            <person name="Wilson R.K."/>
        </authorList>
    </citation>
    <scope>NUCLEOTIDE SEQUENCE [LARGE SCALE GENOMIC DNA]</scope>
    <source>
        <strain evidence="2 3">DSM 18315</strain>
    </source>
</reference>
<sequence>MTYLFASNKKVYDMTGWLKFKLMGLITFINVAIGVTLGGLLYTIWPDHYFKWYPSIPIFYWVMAIAMTYILDRKKKKNGDVTITAFMVVRFCKFTLAVVFLWLYAALVRENLRMFGFTLMLFYFIYLGLETYTVYLFEKKRMKREKKENDEQSQK</sequence>
<dbReference type="HOGENOM" id="CLU_129696_0_0_10"/>
<keyword evidence="1" id="KW-0812">Transmembrane</keyword>
<gene>
    <name evidence="2" type="ORF">PRABACTJOHN_04317</name>
</gene>
<feature type="transmembrane region" description="Helical" evidence="1">
    <location>
        <begin position="83"/>
        <end position="105"/>
    </location>
</feature>
<evidence type="ECO:0000313" key="2">
    <source>
        <dbReference type="EMBL" id="EEC94301.1"/>
    </source>
</evidence>
<evidence type="ECO:0000256" key="1">
    <source>
        <dbReference type="SAM" id="Phobius"/>
    </source>
</evidence>
<dbReference type="Proteomes" id="UP000005510">
    <property type="component" value="Unassembled WGS sequence"/>
</dbReference>
<feature type="transmembrane region" description="Helical" evidence="1">
    <location>
        <begin position="51"/>
        <end position="71"/>
    </location>
</feature>
<keyword evidence="1" id="KW-0472">Membrane</keyword>
<dbReference type="AlphaFoldDB" id="B7BGW8"/>
<reference evidence="2 3" key="1">
    <citation type="submission" date="2008-10" db="EMBL/GenBank/DDBJ databases">
        <title>Draft genome sequence of Parabacteroides johnsonii (DSM 18315).</title>
        <authorList>
            <person name="Sudarsanam P."/>
            <person name="Ley R."/>
            <person name="Guruge J."/>
            <person name="Turnbaugh P.J."/>
            <person name="Mahowald M."/>
            <person name="Liep D."/>
            <person name="Gordon J."/>
        </authorList>
    </citation>
    <scope>NUCLEOTIDE SEQUENCE [LARGE SCALE GENOMIC DNA]</scope>
    <source>
        <strain evidence="2 3">DSM 18315</strain>
    </source>
</reference>
<organism evidence="2 3">
    <name type="scientific">Parabacteroides johnsonii DSM 18315</name>
    <dbReference type="NCBI Taxonomy" id="537006"/>
    <lineage>
        <taxon>Bacteria</taxon>
        <taxon>Pseudomonadati</taxon>
        <taxon>Bacteroidota</taxon>
        <taxon>Bacteroidia</taxon>
        <taxon>Bacteroidales</taxon>
        <taxon>Tannerellaceae</taxon>
        <taxon>Parabacteroides</taxon>
    </lineage>
</organism>
<comment type="caution">
    <text evidence="2">The sequence shown here is derived from an EMBL/GenBank/DDBJ whole genome shotgun (WGS) entry which is preliminary data.</text>
</comment>
<evidence type="ECO:0000313" key="3">
    <source>
        <dbReference type="Proteomes" id="UP000005510"/>
    </source>
</evidence>
<dbReference type="STRING" id="537006.PRABACTJOHN_04317"/>
<name>B7BGW8_9BACT</name>
<feature type="transmembrane region" description="Helical" evidence="1">
    <location>
        <begin position="117"/>
        <end position="137"/>
    </location>
</feature>
<protein>
    <submittedName>
        <fullName evidence="2">Uncharacterized protein</fullName>
    </submittedName>
</protein>
<proteinExistence type="predicted"/>
<feature type="transmembrane region" description="Helical" evidence="1">
    <location>
        <begin position="20"/>
        <end position="45"/>
    </location>
</feature>